<keyword evidence="2 7" id="KW-0812">Transmembrane</keyword>
<evidence type="ECO:0000256" key="2">
    <source>
        <dbReference type="ARBA" id="ARBA00022692"/>
    </source>
</evidence>
<name>A0A9P5LJX5_9HYPO</name>
<proteinExistence type="inferred from homology"/>
<dbReference type="FunFam" id="1.20.1740.10:FF:000025">
    <property type="entry name" value="High-affinity methionine permease"/>
    <property type="match status" value="1"/>
</dbReference>
<dbReference type="EMBL" id="JAANBB010000014">
    <property type="protein sequence ID" value="KAF7556131.1"/>
    <property type="molecule type" value="Genomic_DNA"/>
</dbReference>
<dbReference type="AlphaFoldDB" id="A0A9P5LJX5"/>
<dbReference type="GO" id="GO:0016020">
    <property type="term" value="C:membrane"/>
    <property type="evidence" value="ECO:0007669"/>
    <property type="project" value="UniProtKB-SubCell"/>
</dbReference>
<feature type="transmembrane region" description="Helical" evidence="7">
    <location>
        <begin position="352"/>
        <end position="375"/>
    </location>
</feature>
<sequence length="885" mass="98051">MSGSSSDAEQRPLLAGESSNSSSRSDLKYTSAVDYEENTHGDDVKPSREIEDDVLPETSTLGRNLSWHSAYIIVISRVIGSGIFATPGSIAKAVGSPGLSLVLWLVGALVAACGLSISLEYGCMLPRSGGHKVYLEFTYRHPRFLASTLIAMHAVCLNFTASNCVIFSQYVLFSFGVDEPSEALRKGLAVGLLTAITFVHSVFPKAGIRLQNILGWTKIGIVIFMIFSGLYVVILRPSIASPNASSPSPLSWDKLWENSTWNWGVISTALFKVFYSYAGLDNVSNILNEVKDPVRTLRSVALTALATSCGLYFLVNIAYFLVVPIDEIKGSGELIAALFFERVFGERVGRNILPLVVAISVVGNVLVVTFAVARLKQEIARQGFLPFSDILSSTRPFGSPLGGLIVNYIPSFLVITLPPSSEVYSFILEIEGYQGQIFSFALGIGLLWLRYKRPDLKRPFRTFIPAVVLSLSLNIALLAAPFSPPEEKWKGGLFYATYAIVGVAFILGGVLYWPENIWCCMCLEIQHDGWVVEMTCSRGWGAITERLLPPKMGNIFNQKDIITILYPKPNTSQRITMATAAITTQHPAGGLSSTKDVTQILSQSDTQTAAKGSDSRTVTTQLHFHKDNEDGSPPHATYVDRPETYARPSVAHDVAIHDVRGEEDKYTLDGNGFQIHKRGATEKDFLDDDQIKSSYYPEVEQLLKDVTGASRIFIFDHTIRRQTPGEDSTDRSRRGPVQRVHIDQSYDASLSRVPHHLPEDAEELLKGRVQIINVWRPIKTVQRDPLALADAFSVFDSDLVVTELIYPNRRGETYAVRHNESQKWFYKSYLSPEEVILIKCFDSKKDGRARRVPHTAFVDPSSEPDAPPRESIEVRALVFHPSDRE</sequence>
<evidence type="ECO:0000256" key="5">
    <source>
        <dbReference type="ARBA" id="ARBA00023604"/>
    </source>
</evidence>
<keyword evidence="9" id="KW-1185">Reference proteome</keyword>
<feature type="transmembrane region" description="Helical" evidence="7">
    <location>
        <begin position="396"/>
        <end position="415"/>
    </location>
</feature>
<dbReference type="Gene3D" id="1.20.1740.10">
    <property type="entry name" value="Amino acid/polyamine transporter I"/>
    <property type="match status" value="1"/>
</dbReference>
<dbReference type="InterPro" id="IPR050598">
    <property type="entry name" value="AminoAcid_Transporter"/>
</dbReference>
<keyword evidence="4 7" id="KW-0472">Membrane</keyword>
<evidence type="ECO:0000256" key="3">
    <source>
        <dbReference type="ARBA" id="ARBA00022989"/>
    </source>
</evidence>
<feature type="region of interest" description="Disordered" evidence="6">
    <location>
        <begin position="1"/>
        <end position="50"/>
    </location>
</feature>
<feature type="transmembrane region" description="Helical" evidence="7">
    <location>
        <begin position="70"/>
        <end position="90"/>
    </location>
</feature>
<comment type="caution">
    <text evidence="8">The sequence shown here is derived from an EMBL/GenBank/DDBJ whole genome shotgun (WGS) entry which is preliminary data.</text>
</comment>
<feature type="transmembrane region" description="Helical" evidence="7">
    <location>
        <begin position="435"/>
        <end position="451"/>
    </location>
</feature>
<dbReference type="PANTHER" id="PTHR11785">
    <property type="entry name" value="AMINO ACID TRANSPORTER"/>
    <property type="match status" value="1"/>
</dbReference>
<dbReference type="InterPro" id="IPR002293">
    <property type="entry name" value="AA/rel_permease1"/>
</dbReference>
<feature type="compositionally biased region" description="Basic and acidic residues" evidence="6">
    <location>
        <begin position="37"/>
        <end position="49"/>
    </location>
</feature>
<comment type="similarity">
    <text evidence="5">Belongs to the asaB hydroxylase/desaturase family.</text>
</comment>
<feature type="transmembrane region" description="Helical" evidence="7">
    <location>
        <begin position="494"/>
        <end position="513"/>
    </location>
</feature>
<dbReference type="OrthoDB" id="5982228at2759"/>
<dbReference type="NCBIfam" id="NF041278">
    <property type="entry name" value="CmcJ_NvfI_EfuI"/>
    <property type="match status" value="1"/>
</dbReference>
<organism evidence="8 9">
    <name type="scientific">Cylindrodendrum hubeiense</name>
    <dbReference type="NCBI Taxonomy" id="595255"/>
    <lineage>
        <taxon>Eukaryota</taxon>
        <taxon>Fungi</taxon>
        <taxon>Dikarya</taxon>
        <taxon>Ascomycota</taxon>
        <taxon>Pezizomycotina</taxon>
        <taxon>Sordariomycetes</taxon>
        <taxon>Hypocreomycetidae</taxon>
        <taxon>Hypocreales</taxon>
        <taxon>Nectriaceae</taxon>
        <taxon>Cylindrodendrum</taxon>
    </lineage>
</organism>
<dbReference type="Proteomes" id="UP000722485">
    <property type="component" value="Unassembled WGS sequence"/>
</dbReference>
<evidence type="ECO:0000256" key="7">
    <source>
        <dbReference type="SAM" id="Phobius"/>
    </source>
</evidence>
<dbReference type="Pfam" id="PF13520">
    <property type="entry name" value="AA_permease_2"/>
    <property type="match status" value="1"/>
</dbReference>
<dbReference type="PANTHER" id="PTHR11785:SF532">
    <property type="entry name" value="TRANSPORTER, PUTATIVE (EUROFUNG)-RELATED"/>
    <property type="match status" value="1"/>
</dbReference>
<reference evidence="8" key="1">
    <citation type="submission" date="2020-03" db="EMBL/GenBank/DDBJ databases">
        <title>Draft Genome Sequence of Cylindrodendrum hubeiense.</title>
        <authorList>
            <person name="Buettner E."/>
            <person name="Kellner H."/>
        </authorList>
    </citation>
    <scope>NUCLEOTIDE SEQUENCE</scope>
    <source>
        <strain evidence="8">IHI 201604</strain>
    </source>
</reference>
<accession>A0A9P5LJX5</accession>
<dbReference type="InterPro" id="IPR044053">
    <property type="entry name" value="AsaB-like"/>
</dbReference>
<feature type="transmembrane region" description="Helical" evidence="7">
    <location>
        <begin position="144"/>
        <end position="168"/>
    </location>
</feature>
<dbReference type="GO" id="GO:0016491">
    <property type="term" value="F:oxidoreductase activity"/>
    <property type="evidence" value="ECO:0007669"/>
    <property type="project" value="InterPro"/>
</dbReference>
<gene>
    <name evidence="8" type="ORF">G7Z17_g1672</name>
</gene>
<protein>
    <submittedName>
        <fullName evidence="8">Uncharacterized protein</fullName>
    </submittedName>
</protein>
<keyword evidence="3 7" id="KW-1133">Transmembrane helix</keyword>
<feature type="transmembrane region" description="Helical" evidence="7">
    <location>
        <begin position="219"/>
        <end position="240"/>
    </location>
</feature>
<evidence type="ECO:0000256" key="6">
    <source>
        <dbReference type="SAM" id="MobiDB-lite"/>
    </source>
</evidence>
<feature type="transmembrane region" description="Helical" evidence="7">
    <location>
        <begin position="102"/>
        <end position="123"/>
    </location>
</feature>
<dbReference type="GO" id="GO:0015179">
    <property type="term" value="F:L-amino acid transmembrane transporter activity"/>
    <property type="evidence" value="ECO:0007669"/>
    <property type="project" value="TreeGrafter"/>
</dbReference>
<evidence type="ECO:0000256" key="1">
    <source>
        <dbReference type="ARBA" id="ARBA00004141"/>
    </source>
</evidence>
<evidence type="ECO:0000256" key="4">
    <source>
        <dbReference type="ARBA" id="ARBA00023136"/>
    </source>
</evidence>
<evidence type="ECO:0000313" key="8">
    <source>
        <dbReference type="EMBL" id="KAF7556131.1"/>
    </source>
</evidence>
<feature type="transmembrane region" description="Helical" evidence="7">
    <location>
        <begin position="300"/>
        <end position="322"/>
    </location>
</feature>
<evidence type="ECO:0000313" key="9">
    <source>
        <dbReference type="Proteomes" id="UP000722485"/>
    </source>
</evidence>
<comment type="subcellular location">
    <subcellularLocation>
        <location evidence="1">Membrane</location>
        <topology evidence="1">Multi-pass membrane protein</topology>
    </subcellularLocation>
</comment>
<feature type="transmembrane region" description="Helical" evidence="7">
    <location>
        <begin position="463"/>
        <end position="482"/>
    </location>
</feature>